<dbReference type="GO" id="GO:0003724">
    <property type="term" value="F:RNA helicase activity"/>
    <property type="evidence" value="ECO:0007669"/>
    <property type="project" value="UniProtKB-EC"/>
</dbReference>
<dbReference type="InterPro" id="IPR004087">
    <property type="entry name" value="KH_dom"/>
</dbReference>
<evidence type="ECO:0000259" key="10">
    <source>
        <dbReference type="PROSITE" id="PS51192"/>
    </source>
</evidence>
<dbReference type="InterPro" id="IPR036612">
    <property type="entry name" value="KH_dom_type_1_sf"/>
</dbReference>
<evidence type="ECO:0000256" key="5">
    <source>
        <dbReference type="ARBA" id="ARBA00022840"/>
    </source>
</evidence>
<feature type="compositionally biased region" description="Acidic residues" evidence="9">
    <location>
        <begin position="1"/>
        <end position="10"/>
    </location>
</feature>
<feature type="compositionally biased region" description="Gly residues" evidence="9">
    <location>
        <begin position="163"/>
        <end position="173"/>
    </location>
</feature>
<feature type="compositionally biased region" description="Basic and acidic residues" evidence="9">
    <location>
        <begin position="146"/>
        <end position="156"/>
    </location>
</feature>
<dbReference type="PROSITE" id="PS50084">
    <property type="entry name" value="KH_TYPE_1"/>
    <property type="match status" value="1"/>
</dbReference>
<evidence type="ECO:0000259" key="11">
    <source>
        <dbReference type="PROSITE" id="PS51194"/>
    </source>
</evidence>
<keyword evidence="7" id="KW-0694">RNA-binding</keyword>
<evidence type="ECO:0000256" key="8">
    <source>
        <dbReference type="RuleBase" id="RU000492"/>
    </source>
</evidence>
<dbReference type="Pfam" id="PF00270">
    <property type="entry name" value="DEAD"/>
    <property type="match status" value="1"/>
</dbReference>
<dbReference type="Pfam" id="PF00271">
    <property type="entry name" value="Helicase_C"/>
    <property type="match status" value="1"/>
</dbReference>
<name>A0A3B0K4E1_DROGU</name>
<feature type="compositionally biased region" description="Basic and acidic residues" evidence="9">
    <location>
        <begin position="20"/>
        <end position="64"/>
    </location>
</feature>
<evidence type="ECO:0000256" key="1">
    <source>
        <dbReference type="ARBA" id="ARBA00012552"/>
    </source>
</evidence>
<keyword evidence="4 8" id="KW-0347">Helicase</keyword>
<feature type="region of interest" description="Disordered" evidence="9">
    <location>
        <begin position="141"/>
        <end position="173"/>
    </location>
</feature>
<organism evidence="12 13">
    <name type="scientific">Drosophila guanche</name>
    <name type="common">Fruit fly</name>
    <dbReference type="NCBI Taxonomy" id="7266"/>
    <lineage>
        <taxon>Eukaryota</taxon>
        <taxon>Metazoa</taxon>
        <taxon>Ecdysozoa</taxon>
        <taxon>Arthropoda</taxon>
        <taxon>Hexapoda</taxon>
        <taxon>Insecta</taxon>
        <taxon>Pterygota</taxon>
        <taxon>Neoptera</taxon>
        <taxon>Endopterygota</taxon>
        <taxon>Diptera</taxon>
        <taxon>Brachycera</taxon>
        <taxon>Muscomorpha</taxon>
        <taxon>Ephydroidea</taxon>
        <taxon>Drosophilidae</taxon>
        <taxon>Drosophila</taxon>
        <taxon>Sophophora</taxon>
    </lineage>
</organism>
<dbReference type="EMBL" id="OUUW01000013">
    <property type="protein sequence ID" value="SPP88163.1"/>
    <property type="molecule type" value="Genomic_DNA"/>
</dbReference>
<dbReference type="GO" id="GO:0016787">
    <property type="term" value="F:hydrolase activity"/>
    <property type="evidence" value="ECO:0007669"/>
    <property type="project" value="UniProtKB-KW"/>
</dbReference>
<evidence type="ECO:0000256" key="7">
    <source>
        <dbReference type="PROSITE-ProRule" id="PRU00117"/>
    </source>
</evidence>
<comment type="similarity">
    <text evidence="8">Belongs to the DEAD box helicase family.</text>
</comment>
<dbReference type="PANTHER" id="PTHR47958">
    <property type="entry name" value="ATP-DEPENDENT RNA HELICASE DBP3"/>
    <property type="match status" value="1"/>
</dbReference>
<keyword evidence="5 8" id="KW-0067">ATP-binding</keyword>
<dbReference type="GO" id="GO:0005524">
    <property type="term" value="F:ATP binding"/>
    <property type="evidence" value="ECO:0007669"/>
    <property type="project" value="UniProtKB-KW"/>
</dbReference>
<dbReference type="GO" id="GO:0031047">
    <property type="term" value="P:regulatory ncRNA-mediated gene silencing"/>
    <property type="evidence" value="ECO:0007669"/>
    <property type="project" value="UniProtKB-ARBA"/>
</dbReference>
<dbReference type="PROSITE" id="PS00039">
    <property type="entry name" value="DEAD_ATP_HELICASE"/>
    <property type="match status" value="1"/>
</dbReference>
<dbReference type="SUPFAM" id="SSF54791">
    <property type="entry name" value="Eukaryotic type KH-domain (KH-domain type I)"/>
    <property type="match status" value="1"/>
</dbReference>
<proteinExistence type="inferred from homology"/>
<evidence type="ECO:0000313" key="13">
    <source>
        <dbReference type="Proteomes" id="UP000268350"/>
    </source>
</evidence>
<feature type="region of interest" description="Disordered" evidence="9">
    <location>
        <begin position="709"/>
        <end position="746"/>
    </location>
</feature>
<dbReference type="EC" id="3.6.4.13" evidence="1"/>
<comment type="catalytic activity">
    <reaction evidence="6">
        <text>ATP + H2O = ADP + phosphate + H(+)</text>
        <dbReference type="Rhea" id="RHEA:13065"/>
        <dbReference type="ChEBI" id="CHEBI:15377"/>
        <dbReference type="ChEBI" id="CHEBI:15378"/>
        <dbReference type="ChEBI" id="CHEBI:30616"/>
        <dbReference type="ChEBI" id="CHEBI:43474"/>
        <dbReference type="ChEBI" id="CHEBI:456216"/>
        <dbReference type="EC" id="3.6.4.13"/>
    </reaction>
</comment>
<dbReference type="Pfam" id="PF00013">
    <property type="entry name" value="KH_1"/>
    <property type="match status" value="1"/>
</dbReference>
<dbReference type="SUPFAM" id="SSF52540">
    <property type="entry name" value="P-loop containing nucleoside triphosphate hydrolases"/>
    <property type="match status" value="1"/>
</dbReference>
<accession>A0A3B0K4E1</accession>
<dbReference type="PROSITE" id="PS51194">
    <property type="entry name" value="HELICASE_CTER"/>
    <property type="match status" value="1"/>
</dbReference>
<dbReference type="InterPro" id="IPR000629">
    <property type="entry name" value="RNA-helicase_DEAD-box_CS"/>
</dbReference>
<dbReference type="InterPro" id="IPR027417">
    <property type="entry name" value="P-loop_NTPase"/>
</dbReference>
<dbReference type="Gene3D" id="3.40.50.300">
    <property type="entry name" value="P-loop containing nucleotide triphosphate hydrolases"/>
    <property type="match status" value="2"/>
</dbReference>
<feature type="compositionally biased region" description="Gly residues" evidence="9">
    <location>
        <begin position="714"/>
        <end position="739"/>
    </location>
</feature>
<dbReference type="CDD" id="cd17958">
    <property type="entry name" value="DEADc_DDX43_DDX53"/>
    <property type="match status" value="1"/>
</dbReference>
<dbReference type="AlphaFoldDB" id="A0A3B0K4E1"/>
<dbReference type="Proteomes" id="UP000268350">
    <property type="component" value="Unassembled WGS sequence"/>
</dbReference>
<dbReference type="FunFam" id="3.40.50.300:FF:000008">
    <property type="entry name" value="ATP-dependent RNA helicase RhlB"/>
    <property type="match status" value="1"/>
</dbReference>
<keyword evidence="2 8" id="KW-0547">Nucleotide-binding</keyword>
<dbReference type="OMA" id="RWAKCPP"/>
<dbReference type="SMART" id="SM00490">
    <property type="entry name" value="HELICc"/>
    <property type="match status" value="1"/>
</dbReference>
<evidence type="ECO:0000256" key="2">
    <source>
        <dbReference type="ARBA" id="ARBA00022741"/>
    </source>
</evidence>
<dbReference type="STRING" id="7266.A0A3B0K4E1"/>
<dbReference type="CDD" id="cd18787">
    <property type="entry name" value="SF2_C_DEAD"/>
    <property type="match status" value="1"/>
</dbReference>
<dbReference type="Gene3D" id="3.30.1370.10">
    <property type="entry name" value="K Homology domain, type 1"/>
    <property type="match status" value="1"/>
</dbReference>
<dbReference type="SMART" id="SM00487">
    <property type="entry name" value="DEXDc"/>
    <property type="match status" value="1"/>
</dbReference>
<dbReference type="PROSITE" id="PS51192">
    <property type="entry name" value="HELICASE_ATP_BIND_1"/>
    <property type="match status" value="1"/>
</dbReference>
<evidence type="ECO:0000313" key="12">
    <source>
        <dbReference type="EMBL" id="SPP88163.1"/>
    </source>
</evidence>
<dbReference type="FunFam" id="3.40.50.300:FF:000079">
    <property type="entry name" value="probable ATP-dependent RNA helicase DDX17"/>
    <property type="match status" value="1"/>
</dbReference>
<gene>
    <name evidence="12" type="ORF">DGUA_6G015994</name>
</gene>
<feature type="compositionally biased region" description="Gly residues" evidence="9">
    <location>
        <begin position="196"/>
        <end position="218"/>
    </location>
</feature>
<reference evidence="13" key="1">
    <citation type="submission" date="2018-01" db="EMBL/GenBank/DDBJ databases">
        <authorList>
            <person name="Alioto T."/>
            <person name="Alioto T."/>
        </authorList>
    </citation>
    <scope>NUCLEOTIDE SEQUENCE [LARGE SCALE GENOMIC DNA]</scope>
</reference>
<dbReference type="InterPro" id="IPR001650">
    <property type="entry name" value="Helicase_C-like"/>
</dbReference>
<dbReference type="SMART" id="SM00322">
    <property type="entry name" value="KH"/>
    <property type="match status" value="1"/>
</dbReference>
<keyword evidence="13" id="KW-1185">Reference proteome</keyword>
<evidence type="ECO:0000256" key="6">
    <source>
        <dbReference type="ARBA" id="ARBA00047984"/>
    </source>
</evidence>
<dbReference type="InterPro" id="IPR014001">
    <property type="entry name" value="Helicase_ATP-bd"/>
</dbReference>
<dbReference type="InterPro" id="IPR004088">
    <property type="entry name" value="KH_dom_type_1"/>
</dbReference>
<feature type="domain" description="Helicase ATP-binding" evidence="10">
    <location>
        <begin position="351"/>
        <end position="526"/>
    </location>
</feature>
<dbReference type="OrthoDB" id="196131at2759"/>
<feature type="domain" description="Helicase C-terminal" evidence="11">
    <location>
        <begin position="538"/>
        <end position="700"/>
    </location>
</feature>
<evidence type="ECO:0000256" key="4">
    <source>
        <dbReference type="ARBA" id="ARBA00022806"/>
    </source>
</evidence>
<sequence>MSDLDWDEPDQAPIYNMPNRDNRGFKYERNVRRDENSRGQRGGYGERNRDNHDDYGQGRRDRGDNGGGGFVKSAEYALSEVINIGADMIGRIIGRAGSNVTRIQTDFNVRVNVDKSDLTVKILGNIQRNVSDAANYIRNQISSDSGNRDRGSHGRGDGVASSYGGGGGASHGGGGGSSYGAGGGSSYGARGSSSYGAGGSSSYGAGGSSSYGAGGGSGSGYGRYRSEASSHDDASNQDGDLTGSIDWAGLNKASEQAAAARWAKLPQLTKNFYREAPEVAKLSDEEVQRIRAENNNTTVSLVFEPKEGEAVPPIPNPVWKFEQCFAEYPDLLGEIEKQGFPKPSPIQSQAWPILLKGHDMIGIAQTGTGKTLAFLLPGMIHTEYQSIPRGQRGGANVLVLAPTRELALQIEMEVKKYSFRDMRAVCIYGGGSRRNQISDVERGAEIIICTPGRLNDLVQANVIDVSSITYLVLDEADRMLDMGFEPQIRKVLMDIRPDRQTIMTSATWPPGVRRLAQSYMNNPIQVSVGSLDLAATHSVKQVIELLEDESEKYSIIKTFVKNMTNTDKIIVFCGRKARADDLSSDLTLDGFMTQCIHGSRDQSDREQAIADIKSGVVRILIATDVASRGLDIEDISHVINYDFPRNIEEYVHRVGRTGRAGRTGTSISFITRSDWGMAQELINILQEADQEVPAQLHNMARRFKAMKERRAAEGGAGGGRGGYGGGGGRSGGGGRGGGGRFDRFEF</sequence>
<dbReference type="GO" id="GO:0003723">
    <property type="term" value="F:RNA binding"/>
    <property type="evidence" value="ECO:0007669"/>
    <property type="project" value="UniProtKB-UniRule"/>
</dbReference>
<evidence type="ECO:0000256" key="9">
    <source>
        <dbReference type="SAM" id="MobiDB-lite"/>
    </source>
</evidence>
<feature type="region of interest" description="Disordered" evidence="9">
    <location>
        <begin position="190"/>
        <end position="218"/>
    </location>
</feature>
<evidence type="ECO:0000256" key="3">
    <source>
        <dbReference type="ARBA" id="ARBA00022801"/>
    </source>
</evidence>
<feature type="region of interest" description="Disordered" evidence="9">
    <location>
        <begin position="1"/>
        <end position="67"/>
    </location>
</feature>
<keyword evidence="3 8" id="KW-0378">Hydrolase</keyword>
<dbReference type="InterPro" id="IPR011545">
    <property type="entry name" value="DEAD/DEAH_box_helicase_dom"/>
</dbReference>
<protein>
    <recommendedName>
        <fullName evidence="1">RNA helicase</fullName>
        <ecNumber evidence="1">3.6.4.13</ecNumber>
    </recommendedName>
</protein>